<gene>
    <name evidence="2" type="ORF">SAMN02927935_03370</name>
</gene>
<name>A0A1G5KHI9_9GAMM</name>
<dbReference type="InterPro" id="IPR010260">
    <property type="entry name" value="AlpA"/>
</dbReference>
<dbReference type="Gene3D" id="1.10.238.160">
    <property type="match status" value="1"/>
</dbReference>
<dbReference type="Pfam" id="PF05930">
    <property type="entry name" value="Phage_AlpA"/>
    <property type="match status" value="1"/>
</dbReference>
<proteinExistence type="predicted"/>
<protein>
    <submittedName>
        <fullName evidence="2">Transcriptional regulator, AlpA family</fullName>
    </submittedName>
</protein>
<dbReference type="Proteomes" id="UP000183031">
    <property type="component" value="Unassembled WGS sequence"/>
</dbReference>
<evidence type="ECO:0000256" key="1">
    <source>
        <dbReference type="SAM" id="MobiDB-lite"/>
    </source>
</evidence>
<reference evidence="2 3" key="1">
    <citation type="submission" date="2016-10" db="EMBL/GenBank/DDBJ databases">
        <authorList>
            <person name="Varghese N."/>
            <person name="Submissions S."/>
        </authorList>
    </citation>
    <scope>NUCLEOTIDE SEQUENCE [LARGE SCALE GENOMIC DNA]</scope>
    <source>
        <strain evidence="2 3">CGMCC 1.6853</strain>
    </source>
</reference>
<dbReference type="RefSeq" id="WP_033632334.1">
    <property type="nucleotide sequence ID" value="NZ_CBCSIN010000007.1"/>
</dbReference>
<evidence type="ECO:0000313" key="2">
    <source>
        <dbReference type="EMBL" id="SCY99419.1"/>
    </source>
</evidence>
<keyword evidence="3" id="KW-1185">Reference proteome</keyword>
<evidence type="ECO:0000313" key="3">
    <source>
        <dbReference type="Proteomes" id="UP000183031"/>
    </source>
</evidence>
<comment type="caution">
    <text evidence="2">The sequence shown here is derived from an EMBL/GenBank/DDBJ whole genome shotgun (WGS) entry which is preliminary data.</text>
</comment>
<accession>A0A1G5KHI9</accession>
<organism evidence="2 3">
    <name type="scientific">Serratia nematodiphila</name>
    <dbReference type="NCBI Taxonomy" id="458197"/>
    <lineage>
        <taxon>Bacteria</taxon>
        <taxon>Pseudomonadati</taxon>
        <taxon>Pseudomonadota</taxon>
        <taxon>Gammaproteobacteria</taxon>
        <taxon>Enterobacterales</taxon>
        <taxon>Yersiniaceae</taxon>
        <taxon>Serratia</taxon>
    </lineage>
</organism>
<feature type="region of interest" description="Disordered" evidence="1">
    <location>
        <begin position="54"/>
        <end position="83"/>
    </location>
</feature>
<dbReference type="EMBL" id="FMUT01000009">
    <property type="protein sequence ID" value="SCY99419.1"/>
    <property type="molecule type" value="Genomic_DNA"/>
</dbReference>
<sequence>MKAAIRKTQLLAMVPMSESQITKLEKAGEFPQRFALTNRTVAWNLDEVEAWLDKQQAENTGRTPDYSPDVRQRKQRPVQERAA</sequence>
<feature type="compositionally biased region" description="Basic and acidic residues" evidence="1">
    <location>
        <begin position="68"/>
        <end position="83"/>
    </location>
</feature>